<dbReference type="SUPFAM" id="SSF57701">
    <property type="entry name" value="Zn2/Cys6 DNA-binding domain"/>
    <property type="match status" value="1"/>
</dbReference>
<dbReference type="PANTHER" id="PTHR11439:SF467">
    <property type="entry name" value="INTEGRASE CATALYTIC DOMAIN-CONTAINING PROTEIN"/>
    <property type="match status" value="1"/>
</dbReference>
<keyword evidence="3" id="KW-0804">Transcription</keyword>
<feature type="non-terminal residue" evidence="7">
    <location>
        <position position="1"/>
    </location>
</feature>
<evidence type="ECO:0000259" key="6">
    <source>
        <dbReference type="PROSITE" id="PS50048"/>
    </source>
</evidence>
<dbReference type="GO" id="GO:0003677">
    <property type="term" value="F:DNA binding"/>
    <property type="evidence" value="ECO:0007669"/>
    <property type="project" value="UniProtKB-KW"/>
</dbReference>
<dbReference type="Pfam" id="PF07727">
    <property type="entry name" value="RVT_2"/>
    <property type="match status" value="1"/>
</dbReference>
<dbReference type="STRING" id="60175.A0A1V6X7K2"/>
<dbReference type="InterPro" id="IPR013103">
    <property type="entry name" value="RVT_2"/>
</dbReference>
<protein>
    <recommendedName>
        <fullName evidence="6">Zn(2)-C6 fungal-type domain-containing protein</fullName>
    </recommendedName>
</protein>
<keyword evidence="1" id="KW-0805">Transcription regulation</keyword>
<dbReference type="CDD" id="cd09272">
    <property type="entry name" value="RNase_HI_RT_Ty1"/>
    <property type="match status" value="1"/>
</dbReference>
<evidence type="ECO:0000256" key="3">
    <source>
        <dbReference type="ARBA" id="ARBA00023163"/>
    </source>
</evidence>
<dbReference type="InterPro" id="IPR036864">
    <property type="entry name" value="Zn2-C6_fun-type_DNA-bd_sf"/>
</dbReference>
<evidence type="ECO:0000313" key="8">
    <source>
        <dbReference type="Proteomes" id="UP000191691"/>
    </source>
</evidence>
<feature type="domain" description="Zn(2)-C6 fungal-type" evidence="6">
    <location>
        <begin position="38"/>
        <end position="72"/>
    </location>
</feature>
<evidence type="ECO:0000313" key="7">
    <source>
        <dbReference type="EMBL" id="OQE71140.1"/>
    </source>
</evidence>
<comment type="caution">
    <text evidence="7">The sequence shown here is derived from an EMBL/GenBank/DDBJ whole genome shotgun (WGS) entry which is preliminary data.</text>
</comment>
<evidence type="ECO:0000256" key="4">
    <source>
        <dbReference type="ARBA" id="ARBA00023242"/>
    </source>
</evidence>
<reference evidence="8" key="1">
    <citation type="journal article" date="2017" name="Nat. Microbiol.">
        <title>Global analysis of biosynthetic gene clusters reveals vast potential of secondary metabolite production in Penicillium species.</title>
        <authorList>
            <person name="Nielsen J.C."/>
            <person name="Grijseels S."/>
            <person name="Prigent S."/>
            <person name="Ji B."/>
            <person name="Dainat J."/>
            <person name="Nielsen K.F."/>
            <person name="Frisvad J.C."/>
            <person name="Workman M."/>
            <person name="Nielsen J."/>
        </authorList>
    </citation>
    <scope>NUCLEOTIDE SEQUENCE [LARGE SCALE GENOMIC DNA]</scope>
    <source>
        <strain evidence="8">IBT 13039</strain>
    </source>
</reference>
<keyword evidence="8" id="KW-1185">Reference proteome</keyword>
<dbReference type="PANTHER" id="PTHR11439">
    <property type="entry name" value="GAG-POL-RELATED RETROTRANSPOSON"/>
    <property type="match status" value="1"/>
</dbReference>
<dbReference type="Gene3D" id="4.10.240.10">
    <property type="entry name" value="Zn(2)-C6 fungal-type DNA-binding domain"/>
    <property type="match status" value="1"/>
</dbReference>
<keyword evidence="2" id="KW-0238">DNA-binding</keyword>
<dbReference type="SUPFAM" id="SSF56672">
    <property type="entry name" value="DNA/RNA polymerases"/>
    <property type="match status" value="1"/>
</dbReference>
<dbReference type="CDD" id="cd00067">
    <property type="entry name" value="GAL4"/>
    <property type="match status" value="1"/>
</dbReference>
<organism evidence="7 8">
    <name type="scientific">Penicillium nalgiovense</name>
    <dbReference type="NCBI Taxonomy" id="60175"/>
    <lineage>
        <taxon>Eukaryota</taxon>
        <taxon>Fungi</taxon>
        <taxon>Dikarya</taxon>
        <taxon>Ascomycota</taxon>
        <taxon>Pezizomycotina</taxon>
        <taxon>Eurotiomycetes</taxon>
        <taxon>Eurotiomycetidae</taxon>
        <taxon>Eurotiales</taxon>
        <taxon>Aspergillaceae</taxon>
        <taxon>Penicillium</taxon>
    </lineage>
</organism>
<sequence length="764" mass="86084">YEVQDGLLTRIYRVPDSPLPTGFSSVGPLQEGDLSDEECVRCQRRKLNCDGEQPCYPCIKAQSNSNVASCNYRRSDGTYESWATRPFEAKALSEPNLREDYQSYTGRRKLKVSNELRSLRDALYTKAPEKKRTDQSIVEETIDSDPHDDENHGRHAAAKNNYKGFKFSLSAYNELPQPALQLKNNGTANGKYLEAKVEELNSHKEKGTWKVVPLQGGIKPVTSRWVTTDKYGPDGEVARRKARLVARGFQQEEGIDYEETFASVVKSASTRILLALAALCHWHIHQGDVKTAFLNSDLDKPVYMKAPRDVQLPRGCCLLLLKALYGLKQSPRAWYQKLRDTLVRWGWRISAYDPCVFINDGTGLILEVHVDDINVMGRSLQEILNFKGQFSKEFPISDEGECSWYLGMHIEQKPGEIHLHQKQYIDQIVTKYGFKDAAPAKTPLDAKIKLAKQGDYVANTKFRKEYQSKVGSLNFSSNQTRPDIAFATGYVARYASNPNRAHMDAVDRIFAYLKSDARKGIVYSDKHGLQLRGFVDSDFAGCEDSRKSTTGWVFTLAGGPISWSSQRQKTVATSTMDAEYIACAEAAKEAMWIRNFINDLRIPGVHIDTVPLYIDNNAALKLTRNPEFHSRAKHIDVKHNFIREKVEEGLIDTQRVNTKDNLADVFTKALPRSTHEDLLRRLNLTSGGVIESEPLLEKGKEIVGSDPGIIQVPRPLRVLGTGGELDPRQQGHELLQLQIAGSLHIDESSHLYLNPGFNFDERTA</sequence>
<dbReference type="InterPro" id="IPR001138">
    <property type="entry name" value="Zn2Cys6_DnaBD"/>
</dbReference>
<dbReference type="InterPro" id="IPR043502">
    <property type="entry name" value="DNA/RNA_pol_sf"/>
</dbReference>
<dbReference type="PROSITE" id="PS50048">
    <property type="entry name" value="ZN2_CY6_FUNGAL_2"/>
    <property type="match status" value="1"/>
</dbReference>
<dbReference type="Proteomes" id="UP000191691">
    <property type="component" value="Unassembled WGS sequence"/>
</dbReference>
<keyword evidence="4" id="KW-0539">Nucleus</keyword>
<evidence type="ECO:0000256" key="2">
    <source>
        <dbReference type="ARBA" id="ARBA00023125"/>
    </source>
</evidence>
<dbReference type="OMA" id="EYIAMAN"/>
<feature type="non-terminal residue" evidence="7">
    <location>
        <position position="764"/>
    </location>
</feature>
<proteinExistence type="predicted"/>
<dbReference type="EMBL" id="MOOB01000111">
    <property type="protein sequence ID" value="OQE71140.1"/>
    <property type="molecule type" value="Genomic_DNA"/>
</dbReference>
<evidence type="ECO:0000256" key="5">
    <source>
        <dbReference type="SAM" id="MobiDB-lite"/>
    </source>
</evidence>
<name>A0A1V6X7K2_PENNA</name>
<dbReference type="GO" id="GO:0000981">
    <property type="term" value="F:DNA-binding transcription factor activity, RNA polymerase II-specific"/>
    <property type="evidence" value="ECO:0007669"/>
    <property type="project" value="InterPro"/>
</dbReference>
<gene>
    <name evidence="7" type="ORF">PENNAL_c0111G02651</name>
</gene>
<feature type="region of interest" description="Disordered" evidence="5">
    <location>
        <begin position="127"/>
        <end position="155"/>
    </location>
</feature>
<dbReference type="AlphaFoldDB" id="A0A1V6X7K2"/>
<dbReference type="GO" id="GO:0008270">
    <property type="term" value="F:zinc ion binding"/>
    <property type="evidence" value="ECO:0007669"/>
    <property type="project" value="InterPro"/>
</dbReference>
<evidence type="ECO:0000256" key="1">
    <source>
        <dbReference type="ARBA" id="ARBA00023015"/>
    </source>
</evidence>
<accession>A0A1V6X7K2</accession>